<evidence type="ECO:0000313" key="4">
    <source>
        <dbReference type="Proteomes" id="UP000004605"/>
    </source>
</evidence>
<protein>
    <submittedName>
        <fullName evidence="3">Uncharacterized protein</fullName>
    </submittedName>
</protein>
<sequence>MNSAPQSMLDTEETTQVDNSSKQQISTFAEILTLTAMFLATSAVVLLLSLSWVL</sequence>
<accession>F9RYB2</accession>
<dbReference type="RefSeq" id="WP_006710820.1">
    <property type="nucleotide sequence ID" value="NZ_AFWF01000031.1"/>
</dbReference>
<dbReference type="AlphaFoldDB" id="F9RYB2"/>
<reference evidence="3 4" key="1">
    <citation type="journal article" date="2012" name="Int. J. Syst. Evol. Microbiol.">
        <title>Vibrio caribbeanicus sp. nov., isolated from the marine sponge Scleritoderma cyanea.</title>
        <authorList>
            <person name="Hoffmann M."/>
            <person name="Monday S.R."/>
            <person name="Allard M.W."/>
            <person name="Strain E.A."/>
            <person name="Whittaker P."/>
            <person name="Naum M."/>
            <person name="McCarthy P.J."/>
            <person name="Lopez J.V."/>
            <person name="Fischer M."/>
            <person name="Brown E.W."/>
        </authorList>
    </citation>
    <scope>NUCLEOTIDE SEQUENCE [LARGE SCALE GENOMIC DNA]</scope>
    <source>
        <strain evidence="3 4">ATCC 700023</strain>
    </source>
</reference>
<dbReference type="OrthoDB" id="9983449at2"/>
<feature type="region of interest" description="Disordered" evidence="1">
    <location>
        <begin position="1"/>
        <end position="22"/>
    </location>
</feature>
<dbReference type="Proteomes" id="UP000004605">
    <property type="component" value="Unassembled WGS sequence"/>
</dbReference>
<keyword evidence="2" id="KW-1133">Transmembrane helix</keyword>
<keyword evidence="2" id="KW-0472">Membrane</keyword>
<proteinExistence type="predicted"/>
<keyword evidence="4" id="KW-1185">Reference proteome</keyword>
<dbReference type="EMBL" id="AFWF01000031">
    <property type="protein sequence ID" value="EGU46918.1"/>
    <property type="molecule type" value="Genomic_DNA"/>
</dbReference>
<name>F9RYB2_9VIBR</name>
<gene>
    <name evidence="3" type="ORF">VII00023_17654</name>
</gene>
<evidence type="ECO:0000256" key="2">
    <source>
        <dbReference type="SAM" id="Phobius"/>
    </source>
</evidence>
<evidence type="ECO:0000313" key="3">
    <source>
        <dbReference type="EMBL" id="EGU46918.1"/>
    </source>
</evidence>
<feature type="transmembrane region" description="Helical" evidence="2">
    <location>
        <begin position="31"/>
        <end position="53"/>
    </location>
</feature>
<keyword evidence="2" id="KW-0812">Transmembrane</keyword>
<comment type="caution">
    <text evidence="3">The sequence shown here is derived from an EMBL/GenBank/DDBJ whole genome shotgun (WGS) entry which is preliminary data.</text>
</comment>
<organism evidence="3 4">
    <name type="scientific">Vibrio ichthyoenteri ATCC 700023</name>
    <dbReference type="NCBI Taxonomy" id="870968"/>
    <lineage>
        <taxon>Bacteria</taxon>
        <taxon>Pseudomonadati</taxon>
        <taxon>Pseudomonadota</taxon>
        <taxon>Gammaproteobacteria</taxon>
        <taxon>Vibrionales</taxon>
        <taxon>Vibrionaceae</taxon>
        <taxon>Vibrio</taxon>
    </lineage>
</organism>
<evidence type="ECO:0000256" key="1">
    <source>
        <dbReference type="SAM" id="MobiDB-lite"/>
    </source>
</evidence>